<dbReference type="GO" id="GO:0003700">
    <property type="term" value="F:DNA-binding transcription factor activity"/>
    <property type="evidence" value="ECO:0007669"/>
    <property type="project" value="InterPro"/>
</dbReference>
<keyword evidence="3" id="KW-0238">DNA-binding</keyword>
<evidence type="ECO:0000313" key="7">
    <source>
        <dbReference type="Proteomes" id="UP000502502"/>
    </source>
</evidence>
<gene>
    <name evidence="6" type="ORF">G7078_09190</name>
</gene>
<comment type="similarity">
    <text evidence="1">Belongs to the LysR transcriptional regulatory family.</text>
</comment>
<accession>A0A6G7ZPS9</accession>
<keyword evidence="2" id="KW-0805">Transcription regulation</keyword>
<dbReference type="PROSITE" id="PS50931">
    <property type="entry name" value="HTH_LYSR"/>
    <property type="match status" value="1"/>
</dbReference>
<dbReference type="PANTHER" id="PTHR30346:SF28">
    <property type="entry name" value="HTH-TYPE TRANSCRIPTIONAL REGULATOR CYNR"/>
    <property type="match status" value="1"/>
</dbReference>
<dbReference type="Gene3D" id="1.10.10.10">
    <property type="entry name" value="Winged helix-like DNA-binding domain superfamily/Winged helix DNA-binding domain"/>
    <property type="match status" value="1"/>
</dbReference>
<dbReference type="Pfam" id="PF00126">
    <property type="entry name" value="HTH_1"/>
    <property type="match status" value="1"/>
</dbReference>
<dbReference type="InterPro" id="IPR036388">
    <property type="entry name" value="WH-like_DNA-bd_sf"/>
</dbReference>
<evidence type="ECO:0000256" key="2">
    <source>
        <dbReference type="ARBA" id="ARBA00023015"/>
    </source>
</evidence>
<evidence type="ECO:0000313" key="6">
    <source>
        <dbReference type="EMBL" id="QIL02938.1"/>
    </source>
</evidence>
<dbReference type="GO" id="GO:0032993">
    <property type="term" value="C:protein-DNA complex"/>
    <property type="evidence" value="ECO:0007669"/>
    <property type="project" value="TreeGrafter"/>
</dbReference>
<proteinExistence type="inferred from homology"/>
<dbReference type="PANTHER" id="PTHR30346">
    <property type="entry name" value="TRANSCRIPTIONAL DUAL REGULATOR HCAR-RELATED"/>
    <property type="match status" value="1"/>
</dbReference>
<dbReference type="InterPro" id="IPR036390">
    <property type="entry name" value="WH_DNA-bd_sf"/>
</dbReference>
<dbReference type="Pfam" id="PF03466">
    <property type="entry name" value="LysR_substrate"/>
    <property type="match status" value="1"/>
</dbReference>
<dbReference type="InterPro" id="IPR000847">
    <property type="entry name" value="LysR_HTH_N"/>
</dbReference>
<keyword evidence="7" id="KW-1185">Reference proteome</keyword>
<evidence type="ECO:0000259" key="5">
    <source>
        <dbReference type="PROSITE" id="PS50931"/>
    </source>
</evidence>
<keyword evidence="4" id="KW-0804">Transcription</keyword>
<dbReference type="EMBL" id="CP049871">
    <property type="protein sequence ID" value="QIL02938.1"/>
    <property type="molecule type" value="Genomic_DNA"/>
</dbReference>
<name>A0A6G7ZPS9_9SPHN</name>
<dbReference type="GO" id="GO:0003677">
    <property type="term" value="F:DNA binding"/>
    <property type="evidence" value="ECO:0007669"/>
    <property type="project" value="UniProtKB-KW"/>
</dbReference>
<dbReference type="SUPFAM" id="SSF53850">
    <property type="entry name" value="Periplasmic binding protein-like II"/>
    <property type="match status" value="1"/>
</dbReference>
<dbReference type="AlphaFoldDB" id="A0A6G7ZPS9"/>
<dbReference type="KEGG" id="ssin:G7078_09190"/>
<dbReference type="CDD" id="cd08414">
    <property type="entry name" value="PBP2_LTTR_aromatics_like"/>
    <property type="match status" value="1"/>
</dbReference>
<dbReference type="SUPFAM" id="SSF46785">
    <property type="entry name" value="Winged helix' DNA-binding domain"/>
    <property type="match status" value="1"/>
</dbReference>
<protein>
    <submittedName>
        <fullName evidence="6">LysR family transcriptional regulator</fullName>
    </submittedName>
</protein>
<dbReference type="InterPro" id="IPR005119">
    <property type="entry name" value="LysR_subst-bd"/>
</dbReference>
<dbReference type="Proteomes" id="UP000502502">
    <property type="component" value="Chromosome"/>
</dbReference>
<evidence type="ECO:0000256" key="3">
    <source>
        <dbReference type="ARBA" id="ARBA00023125"/>
    </source>
</evidence>
<organism evidence="6 7">
    <name type="scientific">Sphingomonas sinipercae</name>
    <dbReference type="NCBI Taxonomy" id="2714944"/>
    <lineage>
        <taxon>Bacteria</taxon>
        <taxon>Pseudomonadati</taxon>
        <taxon>Pseudomonadota</taxon>
        <taxon>Alphaproteobacteria</taxon>
        <taxon>Sphingomonadales</taxon>
        <taxon>Sphingomonadaceae</taxon>
        <taxon>Sphingomonas</taxon>
    </lineage>
</organism>
<dbReference type="Gene3D" id="3.40.190.10">
    <property type="entry name" value="Periplasmic binding protein-like II"/>
    <property type="match status" value="2"/>
</dbReference>
<reference evidence="6 7" key="1">
    <citation type="submission" date="2020-03" db="EMBL/GenBank/DDBJ databases">
        <title>Sphingomonas sp. nov., isolated from fish.</title>
        <authorList>
            <person name="Hyun D.-W."/>
            <person name="Bae J.-W."/>
        </authorList>
    </citation>
    <scope>NUCLEOTIDE SEQUENCE [LARGE SCALE GENOMIC DNA]</scope>
    <source>
        <strain evidence="6 7">HDW15C</strain>
    </source>
</reference>
<dbReference type="RefSeq" id="WP_166095313.1">
    <property type="nucleotide sequence ID" value="NZ_CP049871.1"/>
</dbReference>
<dbReference type="PRINTS" id="PR00039">
    <property type="entry name" value="HTHLYSR"/>
</dbReference>
<sequence length="305" mass="32905">MSGLTVRHVRAFLEVAEVSHFGRAAARLDIAQPLLSQMMLRLEQVVGTQLLVRRPAVRLTPAGEMFLPYARRVIEELQSGVEVANKTGAGELGHLQLGFPTLLSLSWLPQAIADYQRAYTSVQVTYLDLTTAGQLQGLRAGLIDVGLIRQDGSSSGDLKIIPIDREPLLLAVAPGHRLADQAVIEARDLAAEPFILFPRMTAPALFDSILEDARRAGVQLNIAREGRDWLAVLGLVRAEAGISFVPQSLGTLGLSGLVTREVAGLAMTTTLSLAYLKSSENPVVERFVETMAAASRAHSPDTGKR</sequence>
<feature type="domain" description="HTH lysR-type" evidence="5">
    <location>
        <begin position="4"/>
        <end position="60"/>
    </location>
</feature>
<evidence type="ECO:0000256" key="4">
    <source>
        <dbReference type="ARBA" id="ARBA00023163"/>
    </source>
</evidence>
<evidence type="ECO:0000256" key="1">
    <source>
        <dbReference type="ARBA" id="ARBA00009437"/>
    </source>
</evidence>